<comment type="caution">
    <text evidence="2">The sequence shown here is derived from an EMBL/GenBank/DDBJ whole genome shotgun (WGS) entry which is preliminary data.</text>
</comment>
<proteinExistence type="predicted"/>
<gene>
    <name evidence="2" type="ORF">TWF506_002880</name>
</gene>
<dbReference type="InterPro" id="IPR035994">
    <property type="entry name" value="Nucleoside_phosphorylase_sf"/>
</dbReference>
<dbReference type="InterPro" id="IPR011990">
    <property type="entry name" value="TPR-like_helical_dom_sf"/>
</dbReference>
<dbReference type="InterPro" id="IPR027417">
    <property type="entry name" value="P-loop_NTPase"/>
</dbReference>
<name>A0AAN8N339_9PEZI</name>
<feature type="compositionally biased region" description="Low complexity" evidence="1">
    <location>
        <begin position="1230"/>
        <end position="1242"/>
    </location>
</feature>
<dbReference type="Gene3D" id="3.40.50.300">
    <property type="entry name" value="P-loop containing nucleotide triphosphate hydrolases"/>
    <property type="match status" value="1"/>
</dbReference>
<organism evidence="2 3">
    <name type="scientific">Arthrobotrys conoides</name>
    <dbReference type="NCBI Taxonomy" id="74498"/>
    <lineage>
        <taxon>Eukaryota</taxon>
        <taxon>Fungi</taxon>
        <taxon>Dikarya</taxon>
        <taxon>Ascomycota</taxon>
        <taxon>Pezizomycotina</taxon>
        <taxon>Orbiliomycetes</taxon>
        <taxon>Orbiliales</taxon>
        <taxon>Orbiliaceae</taxon>
        <taxon>Arthrobotrys</taxon>
    </lineage>
</organism>
<dbReference type="GO" id="GO:0043531">
    <property type="term" value="F:ADP binding"/>
    <property type="evidence" value="ECO:0007669"/>
    <property type="project" value="InterPro"/>
</dbReference>
<dbReference type="EMBL" id="JAVHJM010000011">
    <property type="protein sequence ID" value="KAK6502297.1"/>
    <property type="molecule type" value="Genomic_DNA"/>
</dbReference>
<dbReference type="GO" id="GO:0003824">
    <property type="term" value="F:catalytic activity"/>
    <property type="evidence" value="ECO:0007669"/>
    <property type="project" value="InterPro"/>
</dbReference>
<dbReference type="Gene3D" id="3.40.50.1580">
    <property type="entry name" value="Nucleoside phosphorylase domain"/>
    <property type="match status" value="1"/>
</dbReference>
<evidence type="ECO:0008006" key="4">
    <source>
        <dbReference type="Google" id="ProtNLM"/>
    </source>
</evidence>
<feature type="region of interest" description="Disordered" evidence="1">
    <location>
        <begin position="1330"/>
        <end position="1359"/>
    </location>
</feature>
<dbReference type="PANTHER" id="PTHR46082:SF11">
    <property type="entry name" value="AAA+ ATPASE DOMAIN-CONTAINING PROTEIN-RELATED"/>
    <property type="match status" value="1"/>
</dbReference>
<evidence type="ECO:0000313" key="2">
    <source>
        <dbReference type="EMBL" id="KAK6502297.1"/>
    </source>
</evidence>
<reference evidence="2 3" key="1">
    <citation type="submission" date="2019-10" db="EMBL/GenBank/DDBJ databases">
        <authorList>
            <person name="Palmer J.M."/>
        </authorList>
    </citation>
    <scope>NUCLEOTIDE SEQUENCE [LARGE SCALE GENOMIC DNA]</scope>
    <source>
        <strain evidence="2 3">TWF506</strain>
    </source>
</reference>
<feature type="region of interest" description="Disordered" evidence="1">
    <location>
        <begin position="1227"/>
        <end position="1294"/>
    </location>
</feature>
<keyword evidence="3" id="KW-1185">Reference proteome</keyword>
<accession>A0AAN8N339</accession>
<evidence type="ECO:0000313" key="3">
    <source>
        <dbReference type="Proteomes" id="UP001307849"/>
    </source>
</evidence>
<feature type="compositionally biased region" description="Polar residues" evidence="1">
    <location>
        <begin position="1265"/>
        <end position="1287"/>
    </location>
</feature>
<protein>
    <recommendedName>
        <fullName evidence="4">Nucleoside phosphorylase domain-containing protein</fullName>
    </recommendedName>
</protein>
<sequence>MQPRRDDFTVGWICAIDIELSAVRSVLDEKYETKLPVPEYDKNLYEYGRIGGHKVVITVLPSMGITQAGIVATRMSSTFPRLRFILMVGVAGGAPSETNDIRLGDIVISKGAGRCSGVVQYDFGKETEGGEFLPTGWFNAPPALLVSAAVSLKARGKGQLGEDIWNIFTEGSFSKGFGFPGQKEDTLYESGCLHAREEKDGKSVAKEDCEDCDKSKIYRRTPKRRPNDHPHIHYGIMASANKVMKDGKKRNQVIQETAKWAGAEPLCFEMEAAGLMNDFPCLIVRGICDYSDAHKNKSWQPYAAINAAICARELLKQVSPTISAGLVEDAKGTPSSTSTQKVDFVFQDNMPFHIPFSRNTTFKGRRGTLKEIHECFKTLYHEDTPLICTITGTSGIGKTQVAIEYAYQYLNEYTSVFWVSATSEETIHASFIKIMEDIIQEHARVLWEDSVPDYQFIARKFRLDGLVDSEGRIKAKPEFSAQVRAAFFNWLGRSFEGTRLDDKKWLLIFDNVEDSEAHVFQRKESLPNRGNGAILITSRRPDILEEKRADIKIELEGLEAKSAVSLLLASASLKNTRNVKEQATAIVTELGFLPLAITQAGYYIQRKEIELGDYLPRYRENFIEAQGLKPEAASSYQGTAVTAWEKIFKALKQQDEDATAVLSTSAYFHPEEICESIWVDDKDGNPDGKLRVRFEKTMSVLASYSLVKRHTELSRMSQRLEHTGVFSVHPVIQSWARGRLKRDGENGPLRDAIILLGKVSKWKKLIQKSRQWDLKEEKRLKAHIRCLFSHSALNSSGVATDEAKKSPEDNLYFAFGHIGKRLEEQERYAEAIPWLKEASVGLAVQSDYFERLSVINSLGISLTHEKEYDEALKYFYQGMDTLAARLWYGPYPPPVPTPEIPKHSIVFKIMNNMGTALYRQGPACYGQALQWYHKAYTWACLLDEKNMLKYDIRQNSTKILRNQRNFQAANFEYNQMITALQQWNVHFGKNDDFKSFDVIVRIASLFEDQEGYQFAVNWYRDAITSFGQGLAKNHPYRIKAFRHYGRCLSKLQQYDEAKKWYESTLEGLKELNGEDYEDRKYFYTLGKKAKCHGYLKQYDEALRLAQEVLAGTEKLLGRKKEATLKAIEKVSKYHLKLKHYDEGLDFARQLLELRKELDGNDAMSLETVSVMETIALVHEEKGEYMHAVYWSEQVLGGYHRLLGPSNRMTIDTAKKLEALRLRSGNATPLQTGYGQAGQQGTYSAAPTPPPQNGYQAGYQPGYPATYSNATPPPTSTGYQAGQQSAYSGSPPPTGQSYYAPMVDPRYNNQMNPQGYQYAQNQFGQNQYAQNQHPQNQYAHGQNQAMPYNPIPQFPNMSLR</sequence>
<dbReference type="GO" id="GO:0009116">
    <property type="term" value="P:nucleoside metabolic process"/>
    <property type="evidence" value="ECO:0007669"/>
    <property type="project" value="InterPro"/>
</dbReference>
<dbReference type="SUPFAM" id="SSF52540">
    <property type="entry name" value="P-loop containing nucleoside triphosphate hydrolases"/>
    <property type="match status" value="1"/>
</dbReference>
<dbReference type="InterPro" id="IPR053137">
    <property type="entry name" value="NLR-like"/>
</dbReference>
<feature type="compositionally biased region" description="Polar residues" evidence="1">
    <location>
        <begin position="1330"/>
        <end position="1345"/>
    </location>
</feature>
<dbReference type="Proteomes" id="UP001307849">
    <property type="component" value="Unassembled WGS sequence"/>
</dbReference>
<dbReference type="SUPFAM" id="SSF48452">
    <property type="entry name" value="TPR-like"/>
    <property type="match status" value="3"/>
</dbReference>
<dbReference type="SUPFAM" id="SSF53167">
    <property type="entry name" value="Purine and uridine phosphorylases"/>
    <property type="match status" value="1"/>
</dbReference>
<dbReference type="PANTHER" id="PTHR46082">
    <property type="entry name" value="ATP/GTP-BINDING PROTEIN-RELATED"/>
    <property type="match status" value="1"/>
</dbReference>
<evidence type="ECO:0000256" key="1">
    <source>
        <dbReference type="SAM" id="MobiDB-lite"/>
    </source>
</evidence>
<dbReference type="Pfam" id="PF13374">
    <property type="entry name" value="TPR_10"/>
    <property type="match status" value="1"/>
</dbReference>
<dbReference type="Gene3D" id="1.25.40.10">
    <property type="entry name" value="Tetratricopeptide repeat domain"/>
    <property type="match status" value="3"/>
</dbReference>